<accession>A0A933DT77</accession>
<comment type="caution">
    <text evidence="1">The sequence shown here is derived from an EMBL/GenBank/DDBJ whole genome shotgun (WGS) entry which is preliminary data.</text>
</comment>
<dbReference type="EMBL" id="JACQMJ010000008">
    <property type="protein sequence ID" value="MBI4132389.1"/>
    <property type="molecule type" value="Genomic_DNA"/>
</dbReference>
<organism evidence="1 2">
    <name type="scientific">Candidatus Sungiibacteriota bacterium</name>
    <dbReference type="NCBI Taxonomy" id="2750080"/>
    <lineage>
        <taxon>Bacteria</taxon>
        <taxon>Candidatus Sungiibacteriota</taxon>
    </lineage>
</organism>
<sequence length="74" mass="8456">MPTTKKRINVSISRDLDEALSTAAKRDGVPEATKAAELLRLGLEIDEDMLLEQIASERYRTSKKFLSHKAVWRR</sequence>
<evidence type="ECO:0000313" key="1">
    <source>
        <dbReference type="EMBL" id="MBI4132389.1"/>
    </source>
</evidence>
<gene>
    <name evidence="1" type="ORF">HY474_02020</name>
</gene>
<proteinExistence type="predicted"/>
<protein>
    <submittedName>
        <fullName evidence="1">Uncharacterized protein</fullName>
    </submittedName>
</protein>
<evidence type="ECO:0000313" key="2">
    <source>
        <dbReference type="Proteomes" id="UP000704960"/>
    </source>
</evidence>
<dbReference type="Proteomes" id="UP000704960">
    <property type="component" value="Unassembled WGS sequence"/>
</dbReference>
<dbReference type="AlphaFoldDB" id="A0A933DT77"/>
<name>A0A933DT77_9BACT</name>
<reference evidence="1" key="1">
    <citation type="submission" date="2020-07" db="EMBL/GenBank/DDBJ databases">
        <title>Huge and variable diversity of episymbiotic CPR bacteria and DPANN archaea in groundwater ecosystems.</title>
        <authorList>
            <person name="He C.Y."/>
            <person name="Keren R."/>
            <person name="Whittaker M."/>
            <person name="Farag I.F."/>
            <person name="Doudna J."/>
            <person name="Cate J.H.D."/>
            <person name="Banfield J.F."/>
        </authorList>
    </citation>
    <scope>NUCLEOTIDE SEQUENCE</scope>
    <source>
        <strain evidence="1">NC_groundwater_1226_Ag_S-0.1um_59_124</strain>
    </source>
</reference>